<dbReference type="CDD" id="cd16424">
    <property type="entry name" value="VirB8"/>
    <property type="match status" value="1"/>
</dbReference>
<evidence type="ECO:0000256" key="1">
    <source>
        <dbReference type="ARBA" id="ARBA00004167"/>
    </source>
</evidence>
<keyword evidence="4 5" id="KW-0472">Membrane</keyword>
<dbReference type="SUPFAM" id="SSF54427">
    <property type="entry name" value="NTF2-like"/>
    <property type="match status" value="1"/>
</dbReference>
<evidence type="ECO:0000256" key="4">
    <source>
        <dbReference type="ARBA" id="ARBA00023136"/>
    </source>
</evidence>
<name>A0ABT6XAM1_9BURK</name>
<dbReference type="Pfam" id="PF04335">
    <property type="entry name" value="VirB8"/>
    <property type="match status" value="1"/>
</dbReference>
<protein>
    <submittedName>
        <fullName evidence="7">VirB8/TrbF family protein</fullName>
    </submittedName>
</protein>
<evidence type="ECO:0000313" key="8">
    <source>
        <dbReference type="Proteomes" id="UP001431902"/>
    </source>
</evidence>
<accession>A0ABT6XAM1</accession>
<feature type="transmembrane region" description="Helical" evidence="5">
    <location>
        <begin position="43"/>
        <end position="65"/>
    </location>
</feature>
<dbReference type="InterPro" id="IPR032710">
    <property type="entry name" value="NTF2-like_dom_sf"/>
</dbReference>
<comment type="subcellular location">
    <subcellularLocation>
        <location evidence="1">Membrane</location>
        <topology evidence="1">Single-pass membrane protein</topology>
    </subcellularLocation>
</comment>
<keyword evidence="2 5" id="KW-0812">Transmembrane</keyword>
<comment type="caution">
    <text evidence="7">The sequence shown here is derived from an EMBL/GenBank/DDBJ whole genome shotgun (WGS) entry which is preliminary data.</text>
</comment>
<evidence type="ECO:0000259" key="6">
    <source>
        <dbReference type="Pfam" id="PF04335"/>
    </source>
</evidence>
<evidence type="ECO:0000256" key="2">
    <source>
        <dbReference type="ARBA" id="ARBA00022692"/>
    </source>
</evidence>
<evidence type="ECO:0000313" key="7">
    <source>
        <dbReference type="EMBL" id="MDI9235176.1"/>
    </source>
</evidence>
<dbReference type="Proteomes" id="UP001431902">
    <property type="component" value="Unassembled WGS sequence"/>
</dbReference>
<dbReference type="InterPro" id="IPR007430">
    <property type="entry name" value="VirB8"/>
</dbReference>
<proteinExistence type="predicted"/>
<evidence type="ECO:0000256" key="3">
    <source>
        <dbReference type="ARBA" id="ARBA00022989"/>
    </source>
</evidence>
<dbReference type="EMBL" id="JASGBH010000015">
    <property type="protein sequence ID" value="MDI9235176.1"/>
    <property type="molecule type" value="Genomic_DNA"/>
</dbReference>
<evidence type="ECO:0000256" key="5">
    <source>
        <dbReference type="SAM" id="Phobius"/>
    </source>
</evidence>
<keyword evidence="8" id="KW-1185">Reference proteome</keyword>
<feature type="domain" description="Bacterial virulence protein VirB8" evidence="6">
    <location>
        <begin position="25"/>
        <end position="235"/>
    </location>
</feature>
<keyword evidence="3 5" id="KW-1133">Transmembrane helix</keyword>
<organism evidence="7 8">
    <name type="scientific">Limnohabitans lacus</name>
    <dbReference type="NCBI Taxonomy" id="3045173"/>
    <lineage>
        <taxon>Bacteria</taxon>
        <taxon>Pseudomonadati</taxon>
        <taxon>Pseudomonadota</taxon>
        <taxon>Betaproteobacteria</taxon>
        <taxon>Burkholderiales</taxon>
        <taxon>Comamonadaceae</taxon>
        <taxon>Limnohabitans</taxon>
    </lineage>
</organism>
<dbReference type="RefSeq" id="WP_283225507.1">
    <property type="nucleotide sequence ID" value="NZ_JASGBH010000015.1"/>
</dbReference>
<sequence length="239" mass="26996">MTTKGIAMFGRKKTPKPIVKPEVDALSFEVDIALRSYKSERRAWILVVVFAVIAILAVTAVLFMLPLKQTVPYYVYVDKETGATQAVVVSDPNAISQNEAVARYWLSRYVSARERYVYRLQQEDYDFVLATSMPAVGAEYSEPYSGQNNRAELLKESIEERINILSVQVTPGTRGRGTVRYQKITWRAGMREPESVKTYVADIAYDWVSATGWGTKDLLQNPMGFAVLAYRSTQELQAQ</sequence>
<gene>
    <name evidence="7" type="ORF">QLQ16_15165</name>
</gene>
<dbReference type="Gene3D" id="3.10.450.230">
    <property type="entry name" value="VirB8 protein"/>
    <property type="match status" value="1"/>
</dbReference>
<dbReference type="InterPro" id="IPR026264">
    <property type="entry name" value="VirB8/PtlE"/>
</dbReference>
<reference evidence="7" key="1">
    <citation type="submission" date="2023-05" db="EMBL/GenBank/DDBJ databases">
        <title>Limnohabitans sp. strain HM2-2 Genome sequencing and assembly.</title>
        <authorList>
            <person name="Jung Y."/>
        </authorList>
    </citation>
    <scope>NUCLEOTIDE SEQUENCE</scope>
    <source>
        <strain evidence="7">HM2-2</strain>
    </source>
</reference>
<dbReference type="PIRSF" id="PIRSF003299">
    <property type="entry name" value="VirB8_PtlE"/>
    <property type="match status" value="1"/>
</dbReference>